<feature type="binding site" evidence="10">
    <location>
        <position position="146"/>
    </location>
    <ligand>
        <name>Mg(2+)</name>
        <dbReference type="ChEBI" id="CHEBI:18420"/>
        <label>1</label>
    </ligand>
</feature>
<comment type="similarity">
    <text evidence="2">Belongs to the DNA repair enzymes AP/ExoA family.</text>
</comment>
<organism evidence="13 14">
    <name type="scientific">Seriola dumerili</name>
    <name type="common">Greater amberjack</name>
    <name type="synonym">Caranx dumerili</name>
    <dbReference type="NCBI Taxonomy" id="41447"/>
    <lineage>
        <taxon>Eukaryota</taxon>
        <taxon>Metazoa</taxon>
        <taxon>Chordata</taxon>
        <taxon>Craniata</taxon>
        <taxon>Vertebrata</taxon>
        <taxon>Euteleostomi</taxon>
        <taxon>Actinopterygii</taxon>
        <taxon>Neopterygii</taxon>
        <taxon>Teleostei</taxon>
        <taxon>Neoteleostei</taxon>
        <taxon>Acanthomorphata</taxon>
        <taxon>Carangaria</taxon>
        <taxon>Carangiformes</taxon>
        <taxon>Carangidae</taxon>
        <taxon>Seriola</taxon>
    </lineage>
</organism>
<dbReference type="PANTHER" id="PTHR22748:SF26">
    <property type="entry name" value="ENDONUCLEASE_EXONUCLEASE_PHOSPHATASE DOMAIN-CONTAINING PROTEIN"/>
    <property type="match status" value="1"/>
</dbReference>
<dbReference type="OMA" id="ITIWEAH"/>
<reference evidence="13" key="1">
    <citation type="submission" date="2025-08" db="UniProtKB">
        <authorList>
            <consortium name="Ensembl"/>
        </authorList>
    </citation>
    <scope>IDENTIFICATION</scope>
</reference>
<dbReference type="GeneTree" id="ENSGT00950000183016"/>
<dbReference type="GO" id="GO:0005634">
    <property type="term" value="C:nucleus"/>
    <property type="evidence" value="ECO:0007669"/>
    <property type="project" value="TreeGrafter"/>
</dbReference>
<dbReference type="STRING" id="41447.ENSSDUP00000025108"/>
<feature type="binding site" evidence="10">
    <location>
        <position position="231"/>
    </location>
    <ligand>
        <name>Mg(2+)</name>
        <dbReference type="ChEBI" id="CHEBI:18420"/>
        <label>1</label>
    </ligand>
</feature>
<feature type="binding site" evidence="10">
    <location>
        <position position="12"/>
    </location>
    <ligand>
        <name>Mg(2+)</name>
        <dbReference type="ChEBI" id="CHEBI:18420"/>
        <label>1</label>
    </ligand>
</feature>
<evidence type="ECO:0000256" key="9">
    <source>
        <dbReference type="PIRSR" id="PIRSR604808-1"/>
    </source>
</evidence>
<feature type="active site" description="Proton acceptor" evidence="9">
    <location>
        <position position="232"/>
    </location>
</feature>
<dbReference type="GO" id="GO:0006284">
    <property type="term" value="P:base-excision repair"/>
    <property type="evidence" value="ECO:0007669"/>
    <property type="project" value="TreeGrafter"/>
</dbReference>
<feature type="active site" evidence="9">
    <location>
        <position position="114"/>
    </location>
</feature>
<protein>
    <recommendedName>
        <fullName evidence="3">exodeoxyribonuclease III</fullName>
        <ecNumber evidence="3">3.1.11.2</ecNumber>
    </recommendedName>
</protein>
<dbReference type="InterPro" id="IPR005135">
    <property type="entry name" value="Endo/exonuclease/phosphatase"/>
</dbReference>
<keyword evidence="14" id="KW-1185">Reference proteome</keyword>
<comment type="catalytic activity">
    <reaction evidence="1">
        <text>Exonucleolytic cleavage in the 3'- to 5'-direction to yield nucleoside 5'-phosphates.</text>
        <dbReference type="EC" id="3.1.11.2"/>
    </reaction>
</comment>
<keyword evidence="10" id="KW-0464">Manganese</keyword>
<dbReference type="Ensembl" id="ENSSDUT00000025571.1">
    <property type="protein sequence ID" value="ENSSDUP00000025108.1"/>
    <property type="gene ID" value="ENSSDUG00000018238.1"/>
</dbReference>
<dbReference type="GO" id="GO:0046872">
    <property type="term" value="F:metal ion binding"/>
    <property type="evidence" value="ECO:0007669"/>
    <property type="project" value="UniProtKB-KW"/>
</dbReference>
<evidence type="ECO:0000256" key="5">
    <source>
        <dbReference type="ARBA" id="ARBA00022763"/>
    </source>
</evidence>
<keyword evidence="5" id="KW-0227">DNA damage</keyword>
<keyword evidence="8" id="KW-0234">DNA repair</keyword>
<keyword evidence="4 10" id="KW-0479">Metal-binding</keyword>
<feature type="site" description="Transition state stabilizer" evidence="11">
    <location>
        <position position="146"/>
    </location>
</feature>
<dbReference type="CDD" id="cd09076">
    <property type="entry name" value="L1-EN"/>
    <property type="match status" value="1"/>
</dbReference>
<dbReference type="EC" id="3.1.11.2" evidence="3"/>
<dbReference type="GO" id="GO:0008081">
    <property type="term" value="F:phosphoric diester hydrolase activity"/>
    <property type="evidence" value="ECO:0007669"/>
    <property type="project" value="TreeGrafter"/>
</dbReference>
<evidence type="ECO:0000256" key="3">
    <source>
        <dbReference type="ARBA" id="ARBA00012115"/>
    </source>
</evidence>
<evidence type="ECO:0000313" key="13">
    <source>
        <dbReference type="Ensembl" id="ENSSDUP00000025108.1"/>
    </source>
</evidence>
<evidence type="ECO:0000256" key="2">
    <source>
        <dbReference type="ARBA" id="ARBA00007092"/>
    </source>
</evidence>
<evidence type="ECO:0000256" key="7">
    <source>
        <dbReference type="ARBA" id="ARBA00022842"/>
    </source>
</evidence>
<dbReference type="Gene3D" id="3.60.10.10">
    <property type="entry name" value="Endonuclease/exonuclease/phosphatase"/>
    <property type="match status" value="1"/>
</dbReference>
<keyword evidence="7 10" id="KW-0460">Magnesium</keyword>
<feature type="active site" description="Proton donor/acceptor" evidence="9">
    <location>
        <position position="144"/>
    </location>
</feature>
<dbReference type="PANTHER" id="PTHR22748">
    <property type="entry name" value="AP ENDONUCLEASE"/>
    <property type="match status" value="1"/>
</dbReference>
<proteinExistence type="inferred from homology"/>
<sequence>MVWNNVNLISWNVNGINNKVKSYKILMHLKSLGCNIAMIQETHLNEVESLRLKQRWVGQVFFSPGMIRNARGMCILIAKRISFQLNELFTDKKGRFLILSGTLKNVKFVLVNIYAPNTGQVTFLTSLCPLLSKFSDLPMVTGGDFNLVLEPEVDRSNHPLPSDRSLSSAFSEFPSTLGLVDVWCMLNTVSREYTFYSKIHNSHSRIDHFIISNHMLENVINCQIQNIIISDHAPVVLSIVLADRQAIKRTWKFNNFLLRDEEFVSLIKNRISEFITLNEYSVPSIQTVWEAFKVTCRGWIISYSTAKKKQRIEKKHKLQILLKDLECKHMENPKDLKLRIEKRIIFSKENKR</sequence>
<dbReference type="SUPFAM" id="SSF56219">
    <property type="entry name" value="DNase I-like"/>
    <property type="match status" value="1"/>
</dbReference>
<dbReference type="Proteomes" id="UP000261420">
    <property type="component" value="Unplaced"/>
</dbReference>
<evidence type="ECO:0000256" key="1">
    <source>
        <dbReference type="ARBA" id="ARBA00000493"/>
    </source>
</evidence>
<dbReference type="GO" id="GO:0003906">
    <property type="term" value="F:DNA-(apurinic or apyrimidinic site) endonuclease activity"/>
    <property type="evidence" value="ECO:0007669"/>
    <property type="project" value="TreeGrafter"/>
</dbReference>
<feature type="site" description="Important for catalytic activity" evidence="11">
    <location>
        <position position="207"/>
    </location>
</feature>
<comment type="cofactor">
    <cofactor evidence="10">
        <name>Mg(2+)</name>
        <dbReference type="ChEBI" id="CHEBI:18420"/>
    </cofactor>
    <cofactor evidence="10">
        <name>Mn(2+)</name>
        <dbReference type="ChEBI" id="CHEBI:29035"/>
    </cofactor>
    <text evidence="10">Probably binds two magnesium or manganese ions per subunit.</text>
</comment>
<feature type="binding site" evidence="10">
    <location>
        <position position="232"/>
    </location>
    <ligand>
        <name>Mg(2+)</name>
        <dbReference type="ChEBI" id="CHEBI:18420"/>
        <label>1</label>
    </ligand>
</feature>
<evidence type="ECO:0000313" key="14">
    <source>
        <dbReference type="Proteomes" id="UP000261420"/>
    </source>
</evidence>
<reference evidence="13" key="2">
    <citation type="submission" date="2025-09" db="UniProtKB">
        <authorList>
            <consortium name="Ensembl"/>
        </authorList>
    </citation>
    <scope>IDENTIFICATION</scope>
</reference>
<dbReference type="InterPro" id="IPR036691">
    <property type="entry name" value="Endo/exonu/phosph_ase_sf"/>
</dbReference>
<evidence type="ECO:0000256" key="4">
    <source>
        <dbReference type="ARBA" id="ARBA00022723"/>
    </source>
</evidence>
<accession>A0A3B4V2V9</accession>
<dbReference type="Pfam" id="PF03372">
    <property type="entry name" value="Exo_endo_phos"/>
    <property type="match status" value="1"/>
</dbReference>
<feature type="site" description="Interaction with DNA substrate" evidence="11">
    <location>
        <position position="232"/>
    </location>
</feature>
<feature type="binding site" evidence="10">
    <location>
        <position position="144"/>
    </location>
    <ligand>
        <name>Mg(2+)</name>
        <dbReference type="ChEBI" id="CHEBI:18420"/>
        <label>1</label>
    </ligand>
</feature>
<keyword evidence="6" id="KW-0378">Hydrolase</keyword>
<evidence type="ECO:0000259" key="12">
    <source>
        <dbReference type="Pfam" id="PF03372"/>
    </source>
</evidence>
<feature type="binding site" evidence="10">
    <location>
        <position position="41"/>
    </location>
    <ligand>
        <name>Mg(2+)</name>
        <dbReference type="ChEBI" id="CHEBI:18420"/>
        <label>1</label>
    </ligand>
</feature>
<evidence type="ECO:0000256" key="11">
    <source>
        <dbReference type="PIRSR" id="PIRSR604808-3"/>
    </source>
</evidence>
<dbReference type="InterPro" id="IPR004808">
    <property type="entry name" value="AP_endonuc_1"/>
</dbReference>
<evidence type="ECO:0000256" key="8">
    <source>
        <dbReference type="ARBA" id="ARBA00023204"/>
    </source>
</evidence>
<name>A0A3B4V2V9_SERDU</name>
<dbReference type="AlphaFoldDB" id="A0A3B4V2V9"/>
<evidence type="ECO:0000256" key="10">
    <source>
        <dbReference type="PIRSR" id="PIRSR604808-2"/>
    </source>
</evidence>
<feature type="domain" description="Endonuclease/exonuclease/phosphatase" evidence="12">
    <location>
        <begin position="9"/>
        <end position="232"/>
    </location>
</feature>
<evidence type="ECO:0000256" key="6">
    <source>
        <dbReference type="ARBA" id="ARBA00022801"/>
    </source>
</evidence>
<dbReference type="GO" id="GO:0008311">
    <property type="term" value="F:double-stranded DNA 3'-5' DNA exonuclease activity"/>
    <property type="evidence" value="ECO:0007669"/>
    <property type="project" value="UniProtKB-EC"/>
</dbReference>